<dbReference type="Proteomes" id="UP000214618">
    <property type="component" value="Chromosome"/>
</dbReference>
<dbReference type="Gene3D" id="2.60.300.12">
    <property type="entry name" value="HesB-like domain"/>
    <property type="match status" value="1"/>
</dbReference>
<dbReference type="OrthoDB" id="2925488at2"/>
<evidence type="ECO:0000313" key="2">
    <source>
        <dbReference type="EMBL" id="ASS95751.1"/>
    </source>
</evidence>
<sequence length="96" mass="10993">MIKMTEKAQQAIKNMQHSLGGESYLRFGINRPCCNQMNYTLSLAISKKEHEEILVLHDIKMLIDPSDSHFTDQTEIDYEGDGFLIRNPNPLVSLII</sequence>
<dbReference type="Pfam" id="PF01521">
    <property type="entry name" value="Fe-S_biosyn"/>
    <property type="match status" value="1"/>
</dbReference>
<evidence type="ECO:0000259" key="1">
    <source>
        <dbReference type="Pfam" id="PF01521"/>
    </source>
</evidence>
<organism evidence="2 3">
    <name type="scientific">Peribacillus simplex NBRC 15720 = DSM 1321</name>
    <dbReference type="NCBI Taxonomy" id="1349754"/>
    <lineage>
        <taxon>Bacteria</taxon>
        <taxon>Bacillati</taxon>
        <taxon>Bacillota</taxon>
        <taxon>Bacilli</taxon>
        <taxon>Bacillales</taxon>
        <taxon>Bacillaceae</taxon>
        <taxon>Peribacillus</taxon>
    </lineage>
</organism>
<dbReference type="SUPFAM" id="SSF89360">
    <property type="entry name" value="HesB-like domain"/>
    <property type="match status" value="1"/>
</dbReference>
<evidence type="ECO:0000313" key="3">
    <source>
        <dbReference type="Proteomes" id="UP000214618"/>
    </source>
</evidence>
<dbReference type="InterPro" id="IPR035903">
    <property type="entry name" value="HesB-like_dom_sf"/>
</dbReference>
<proteinExistence type="predicted"/>
<dbReference type="AlphaFoldDB" id="A0A223EKJ5"/>
<dbReference type="InterPro" id="IPR000361">
    <property type="entry name" value="ATAP_core_dom"/>
</dbReference>
<reference evidence="2 3" key="1">
    <citation type="submission" date="2016-10" db="EMBL/GenBank/DDBJ databases">
        <title>The whole genome sequencing and assembly of Bacillus simplex DSM 1321 strain.</title>
        <authorList>
            <person name="Park M.-K."/>
            <person name="Lee Y.-J."/>
            <person name="Yi H."/>
            <person name="Bahn Y.-S."/>
            <person name="Kim J.F."/>
            <person name="Lee D.-W."/>
        </authorList>
    </citation>
    <scope>NUCLEOTIDE SEQUENCE [LARGE SCALE GENOMIC DNA]</scope>
    <source>
        <strain evidence="2 3">DSM 1321</strain>
    </source>
</reference>
<gene>
    <name evidence="2" type="ORF">BS1321_18685</name>
</gene>
<name>A0A223EKJ5_9BACI</name>
<feature type="domain" description="Core" evidence="1">
    <location>
        <begin position="2"/>
        <end position="92"/>
    </location>
</feature>
<accession>A0A223EKJ5</accession>
<protein>
    <recommendedName>
        <fullName evidence="1">Core domain-containing protein</fullName>
    </recommendedName>
</protein>
<dbReference type="EMBL" id="CP017704">
    <property type="protein sequence ID" value="ASS95751.1"/>
    <property type="molecule type" value="Genomic_DNA"/>
</dbReference>